<dbReference type="VEuPathDB" id="FungiDB:ASPTUDRAFT_40718"/>
<dbReference type="Proteomes" id="UP000184304">
    <property type="component" value="Unassembled WGS sequence"/>
</dbReference>
<name>A0A1L9N6E9_ASPTC</name>
<reference evidence="2" key="1">
    <citation type="journal article" date="2017" name="Genome Biol.">
        <title>Comparative genomics reveals high biological diversity and specific adaptations in the industrially and medically important fungal genus Aspergillus.</title>
        <authorList>
            <person name="de Vries R.P."/>
            <person name="Riley R."/>
            <person name="Wiebenga A."/>
            <person name="Aguilar-Osorio G."/>
            <person name="Amillis S."/>
            <person name="Uchima C.A."/>
            <person name="Anderluh G."/>
            <person name="Asadollahi M."/>
            <person name="Askin M."/>
            <person name="Barry K."/>
            <person name="Battaglia E."/>
            <person name="Bayram O."/>
            <person name="Benocci T."/>
            <person name="Braus-Stromeyer S.A."/>
            <person name="Caldana C."/>
            <person name="Canovas D."/>
            <person name="Cerqueira G.C."/>
            <person name="Chen F."/>
            <person name="Chen W."/>
            <person name="Choi C."/>
            <person name="Clum A."/>
            <person name="Dos Santos R.A."/>
            <person name="Damasio A.R."/>
            <person name="Diallinas G."/>
            <person name="Emri T."/>
            <person name="Fekete E."/>
            <person name="Flipphi M."/>
            <person name="Freyberg S."/>
            <person name="Gallo A."/>
            <person name="Gournas C."/>
            <person name="Habgood R."/>
            <person name="Hainaut M."/>
            <person name="Harispe M.L."/>
            <person name="Henrissat B."/>
            <person name="Hilden K.S."/>
            <person name="Hope R."/>
            <person name="Hossain A."/>
            <person name="Karabika E."/>
            <person name="Karaffa L."/>
            <person name="Karanyi Z."/>
            <person name="Krasevec N."/>
            <person name="Kuo A."/>
            <person name="Kusch H."/>
            <person name="LaButti K."/>
            <person name="Lagendijk E.L."/>
            <person name="Lapidus A."/>
            <person name="Levasseur A."/>
            <person name="Lindquist E."/>
            <person name="Lipzen A."/>
            <person name="Logrieco A.F."/>
            <person name="MacCabe A."/>
            <person name="Maekelae M.R."/>
            <person name="Malavazi I."/>
            <person name="Melin P."/>
            <person name="Meyer V."/>
            <person name="Mielnichuk N."/>
            <person name="Miskei M."/>
            <person name="Molnar A.P."/>
            <person name="Mule G."/>
            <person name="Ngan C.Y."/>
            <person name="Orejas M."/>
            <person name="Orosz E."/>
            <person name="Ouedraogo J.P."/>
            <person name="Overkamp K.M."/>
            <person name="Park H.-S."/>
            <person name="Perrone G."/>
            <person name="Piumi F."/>
            <person name="Punt P.J."/>
            <person name="Ram A.F."/>
            <person name="Ramon A."/>
            <person name="Rauscher S."/>
            <person name="Record E."/>
            <person name="Riano-Pachon D.M."/>
            <person name="Robert V."/>
            <person name="Roehrig J."/>
            <person name="Ruller R."/>
            <person name="Salamov A."/>
            <person name="Salih N.S."/>
            <person name="Samson R.A."/>
            <person name="Sandor E."/>
            <person name="Sanguinetti M."/>
            <person name="Schuetze T."/>
            <person name="Sepcic K."/>
            <person name="Shelest E."/>
            <person name="Sherlock G."/>
            <person name="Sophianopoulou V."/>
            <person name="Squina F.M."/>
            <person name="Sun H."/>
            <person name="Susca A."/>
            <person name="Todd R.B."/>
            <person name="Tsang A."/>
            <person name="Unkles S.E."/>
            <person name="van de Wiele N."/>
            <person name="van Rossen-Uffink D."/>
            <person name="Oliveira J.V."/>
            <person name="Vesth T.C."/>
            <person name="Visser J."/>
            <person name="Yu J.-H."/>
            <person name="Zhou M."/>
            <person name="Andersen M.R."/>
            <person name="Archer D.B."/>
            <person name="Baker S.E."/>
            <person name="Benoit I."/>
            <person name="Brakhage A.A."/>
            <person name="Braus G.H."/>
            <person name="Fischer R."/>
            <person name="Frisvad J.C."/>
            <person name="Goldman G.H."/>
            <person name="Houbraken J."/>
            <person name="Oakley B."/>
            <person name="Pocsi I."/>
            <person name="Scazzocchio C."/>
            <person name="Seiboth B."/>
            <person name="vanKuyk P.A."/>
            <person name="Wortman J."/>
            <person name="Dyer P.S."/>
            <person name="Grigoriev I.V."/>
        </authorList>
    </citation>
    <scope>NUCLEOTIDE SEQUENCE [LARGE SCALE GENOMIC DNA]</scope>
    <source>
        <strain evidence="2">CBS 134.48</strain>
    </source>
</reference>
<protein>
    <submittedName>
        <fullName evidence="1">Uncharacterized protein</fullName>
    </submittedName>
</protein>
<keyword evidence="2" id="KW-1185">Reference proteome</keyword>
<gene>
    <name evidence="1" type="ORF">ASPTUDRAFT_40718</name>
</gene>
<dbReference type="AlphaFoldDB" id="A0A1L9N6E9"/>
<accession>A0A1L9N6E9</accession>
<evidence type="ECO:0000313" key="2">
    <source>
        <dbReference type="Proteomes" id="UP000184304"/>
    </source>
</evidence>
<evidence type="ECO:0000313" key="1">
    <source>
        <dbReference type="EMBL" id="OJI84704.1"/>
    </source>
</evidence>
<dbReference type="OrthoDB" id="5598852at2759"/>
<organism evidence="1 2">
    <name type="scientific">Aspergillus tubingensis (strain CBS 134.48)</name>
    <dbReference type="NCBI Taxonomy" id="767770"/>
    <lineage>
        <taxon>Eukaryota</taxon>
        <taxon>Fungi</taxon>
        <taxon>Dikarya</taxon>
        <taxon>Ascomycota</taxon>
        <taxon>Pezizomycotina</taxon>
        <taxon>Eurotiomycetes</taxon>
        <taxon>Eurotiomycetidae</taxon>
        <taxon>Eurotiales</taxon>
        <taxon>Aspergillaceae</taxon>
        <taxon>Aspergillus</taxon>
        <taxon>Aspergillus subgen. Circumdati</taxon>
    </lineage>
</organism>
<proteinExistence type="predicted"/>
<dbReference type="EMBL" id="KV878198">
    <property type="protein sequence ID" value="OJI84704.1"/>
    <property type="molecule type" value="Genomic_DNA"/>
</dbReference>
<dbReference type="STRING" id="767770.A0A1L9N6E9"/>
<sequence length="115" mass="13111">MMDERSWAQQSVDRFFEYRQSPTQLDCDDYARRVTGASTVQEVAIPGSLSYTVLCTDSRVFDDVRQHEIRTMAMQATKIGAVLRYAFQRNTDGSPSEELTTSNWALKTLKTLLCC</sequence>